<dbReference type="Pfam" id="PF13505">
    <property type="entry name" value="OMP_b-brl"/>
    <property type="match status" value="1"/>
</dbReference>
<accession>A0A9D1MR28</accession>
<evidence type="ECO:0000256" key="2">
    <source>
        <dbReference type="SAM" id="SignalP"/>
    </source>
</evidence>
<dbReference type="EMBL" id="DVNO01000006">
    <property type="protein sequence ID" value="HIU65173.1"/>
    <property type="molecule type" value="Genomic_DNA"/>
</dbReference>
<name>A0A9D1MR28_9PROT</name>
<dbReference type="SUPFAM" id="SSF56925">
    <property type="entry name" value="OMPA-like"/>
    <property type="match status" value="1"/>
</dbReference>
<dbReference type="Gene3D" id="2.40.160.20">
    <property type="match status" value="1"/>
</dbReference>
<evidence type="ECO:0000313" key="4">
    <source>
        <dbReference type="EMBL" id="HIU65173.1"/>
    </source>
</evidence>
<evidence type="ECO:0000313" key="5">
    <source>
        <dbReference type="Proteomes" id="UP000824142"/>
    </source>
</evidence>
<evidence type="ECO:0000256" key="1">
    <source>
        <dbReference type="ARBA" id="ARBA00022729"/>
    </source>
</evidence>
<dbReference type="InterPro" id="IPR027385">
    <property type="entry name" value="Beta-barrel_OMP"/>
</dbReference>
<reference evidence="4" key="2">
    <citation type="journal article" date="2021" name="PeerJ">
        <title>Extensive microbial diversity within the chicken gut microbiome revealed by metagenomics and culture.</title>
        <authorList>
            <person name="Gilroy R."/>
            <person name="Ravi A."/>
            <person name="Getino M."/>
            <person name="Pursley I."/>
            <person name="Horton D.L."/>
            <person name="Alikhan N.F."/>
            <person name="Baker D."/>
            <person name="Gharbi K."/>
            <person name="Hall N."/>
            <person name="Watson M."/>
            <person name="Adriaenssens E.M."/>
            <person name="Foster-Nyarko E."/>
            <person name="Jarju S."/>
            <person name="Secka A."/>
            <person name="Antonio M."/>
            <person name="Oren A."/>
            <person name="Chaudhuri R.R."/>
            <person name="La Ragione R."/>
            <person name="Hildebrand F."/>
            <person name="Pallen M.J."/>
        </authorList>
    </citation>
    <scope>NUCLEOTIDE SEQUENCE</scope>
    <source>
        <strain evidence="4">CHK136-897</strain>
    </source>
</reference>
<evidence type="ECO:0000259" key="3">
    <source>
        <dbReference type="Pfam" id="PF13505"/>
    </source>
</evidence>
<gene>
    <name evidence="4" type="ORF">IAC63_00840</name>
</gene>
<feature type="domain" description="Outer membrane protein beta-barrel" evidence="3">
    <location>
        <begin position="45"/>
        <end position="199"/>
    </location>
</feature>
<feature type="chain" id="PRO_5039066910" evidence="2">
    <location>
        <begin position="21"/>
        <end position="201"/>
    </location>
</feature>
<proteinExistence type="predicted"/>
<dbReference type="Proteomes" id="UP000824142">
    <property type="component" value="Unassembled WGS sequence"/>
</dbReference>
<keyword evidence="1 2" id="KW-0732">Signal</keyword>
<feature type="signal peptide" evidence="2">
    <location>
        <begin position="1"/>
        <end position="20"/>
    </location>
</feature>
<reference evidence="4" key="1">
    <citation type="submission" date="2020-10" db="EMBL/GenBank/DDBJ databases">
        <authorList>
            <person name="Gilroy R."/>
        </authorList>
    </citation>
    <scope>NUCLEOTIDE SEQUENCE</scope>
    <source>
        <strain evidence="4">CHK136-897</strain>
    </source>
</reference>
<sequence length="201" mass="22549">MKILPVVGLATLFFPAIANAYYDYEPVNRDNYVGIRIHKNDNIAFRFETSNENGTTIRDDSFGIGAYVGNRLTSHIKIEFETLYNSGREKKYNNDFSFNVWSNMLNLYVYQQIESAVEPYFGLGIGVSGLWGDVSGDINLSDSTADMSWSAMLGVNFALNSRIDLNLGLKYQNYGDIKMANTTTEIDATEIYIGAAYKFGL</sequence>
<comment type="caution">
    <text evidence="4">The sequence shown here is derived from an EMBL/GenBank/DDBJ whole genome shotgun (WGS) entry which is preliminary data.</text>
</comment>
<dbReference type="AlphaFoldDB" id="A0A9D1MR28"/>
<protein>
    <submittedName>
        <fullName evidence="4">Porin family protein</fullName>
    </submittedName>
</protein>
<organism evidence="4 5">
    <name type="scientific">Candidatus Enterousia avicola</name>
    <dbReference type="NCBI Taxonomy" id="2840787"/>
    <lineage>
        <taxon>Bacteria</taxon>
        <taxon>Pseudomonadati</taxon>
        <taxon>Pseudomonadota</taxon>
        <taxon>Alphaproteobacteria</taxon>
        <taxon>Candidatus Enterousia</taxon>
    </lineage>
</organism>
<dbReference type="InterPro" id="IPR011250">
    <property type="entry name" value="OMP/PagP_B-barrel"/>
</dbReference>